<evidence type="ECO:0000313" key="1">
    <source>
        <dbReference type="EMBL" id="KAJ8394076.1"/>
    </source>
</evidence>
<dbReference type="EMBL" id="JAINUG010000130">
    <property type="protein sequence ID" value="KAJ8394076.1"/>
    <property type="molecule type" value="Genomic_DNA"/>
</dbReference>
<dbReference type="AlphaFoldDB" id="A0AAD7WEG6"/>
<sequence length="171" mass="18166">MLGIPETRPFTGVGRAEERLTSAGMVWGTSAAGTAAFTRRLEEEITPNTERGNLGAARSLHLSGGSRRHEGLQPEAAALNGNVWFEGAGSGFLRGVDLPGLPCGSVGFFPWVARVSLPALMGSRALLVAERAWGFVAKRAWGFVEAAPELGSWLRLAGALGLQNIFHNHVF</sequence>
<keyword evidence="2" id="KW-1185">Reference proteome</keyword>
<dbReference type="Proteomes" id="UP001221898">
    <property type="component" value="Unassembled WGS sequence"/>
</dbReference>
<reference evidence="1" key="1">
    <citation type="journal article" date="2023" name="Science">
        <title>Genome structures resolve the early diversification of teleost fishes.</title>
        <authorList>
            <person name="Parey E."/>
            <person name="Louis A."/>
            <person name="Montfort J."/>
            <person name="Bouchez O."/>
            <person name="Roques C."/>
            <person name="Iampietro C."/>
            <person name="Lluch J."/>
            <person name="Castinel A."/>
            <person name="Donnadieu C."/>
            <person name="Desvignes T."/>
            <person name="Floi Bucao C."/>
            <person name="Jouanno E."/>
            <person name="Wen M."/>
            <person name="Mejri S."/>
            <person name="Dirks R."/>
            <person name="Jansen H."/>
            <person name="Henkel C."/>
            <person name="Chen W.J."/>
            <person name="Zahm M."/>
            <person name="Cabau C."/>
            <person name="Klopp C."/>
            <person name="Thompson A.W."/>
            <person name="Robinson-Rechavi M."/>
            <person name="Braasch I."/>
            <person name="Lecointre G."/>
            <person name="Bobe J."/>
            <person name="Postlethwait J.H."/>
            <person name="Berthelot C."/>
            <person name="Roest Crollius H."/>
            <person name="Guiguen Y."/>
        </authorList>
    </citation>
    <scope>NUCLEOTIDE SEQUENCE</scope>
    <source>
        <strain evidence="1">NC1722</strain>
    </source>
</reference>
<proteinExistence type="predicted"/>
<comment type="caution">
    <text evidence="1">The sequence shown here is derived from an EMBL/GenBank/DDBJ whole genome shotgun (WGS) entry which is preliminary data.</text>
</comment>
<protein>
    <submittedName>
        <fullName evidence="1">Uncharacterized protein</fullName>
    </submittedName>
</protein>
<name>A0AAD7WEG6_9TELE</name>
<organism evidence="1 2">
    <name type="scientific">Aldrovandia affinis</name>
    <dbReference type="NCBI Taxonomy" id="143900"/>
    <lineage>
        <taxon>Eukaryota</taxon>
        <taxon>Metazoa</taxon>
        <taxon>Chordata</taxon>
        <taxon>Craniata</taxon>
        <taxon>Vertebrata</taxon>
        <taxon>Euteleostomi</taxon>
        <taxon>Actinopterygii</taxon>
        <taxon>Neopterygii</taxon>
        <taxon>Teleostei</taxon>
        <taxon>Notacanthiformes</taxon>
        <taxon>Halosauridae</taxon>
        <taxon>Aldrovandia</taxon>
    </lineage>
</organism>
<gene>
    <name evidence="1" type="ORF">AAFF_G00054200</name>
</gene>
<accession>A0AAD7WEG6</accession>
<evidence type="ECO:0000313" key="2">
    <source>
        <dbReference type="Proteomes" id="UP001221898"/>
    </source>
</evidence>